<dbReference type="Proteomes" id="UP001336250">
    <property type="component" value="Unassembled WGS sequence"/>
</dbReference>
<evidence type="ECO:0000313" key="12">
    <source>
        <dbReference type="Proteomes" id="UP001336250"/>
    </source>
</evidence>
<accession>A0AAW9QH88</accession>
<dbReference type="GO" id="GO:0005886">
    <property type="term" value="C:plasma membrane"/>
    <property type="evidence" value="ECO:0007669"/>
    <property type="project" value="UniProtKB-SubCell"/>
</dbReference>
<feature type="transmembrane region" description="Helical" evidence="9">
    <location>
        <begin position="20"/>
        <end position="40"/>
    </location>
</feature>
<keyword evidence="4 9" id="KW-0997">Cell inner membrane</keyword>
<evidence type="ECO:0000256" key="7">
    <source>
        <dbReference type="ARBA" id="ARBA00023136"/>
    </source>
</evidence>
<gene>
    <name evidence="11" type="ORF">V4F39_10840</name>
</gene>
<keyword evidence="6 9" id="KW-1133">Transmembrane helix</keyword>
<feature type="transmembrane region" description="Helical" evidence="9">
    <location>
        <begin position="133"/>
        <end position="153"/>
    </location>
</feature>
<dbReference type="PANTHER" id="PTHR35011:SF4">
    <property type="entry name" value="SLL1102 PROTEIN"/>
    <property type="match status" value="1"/>
</dbReference>
<comment type="similarity">
    <text evidence="8 9">Belongs to the TRAP transporter small permease family.</text>
</comment>
<comment type="subcellular location">
    <subcellularLocation>
        <location evidence="1 9">Cell inner membrane</location>
        <topology evidence="1 9">Multi-pass membrane protein</topology>
    </subcellularLocation>
</comment>
<proteinExistence type="inferred from homology"/>
<evidence type="ECO:0000256" key="4">
    <source>
        <dbReference type="ARBA" id="ARBA00022519"/>
    </source>
</evidence>
<organism evidence="11 12">
    <name type="scientific">Aquincola agrisoli</name>
    <dbReference type="NCBI Taxonomy" id="3119538"/>
    <lineage>
        <taxon>Bacteria</taxon>
        <taxon>Pseudomonadati</taxon>
        <taxon>Pseudomonadota</taxon>
        <taxon>Betaproteobacteria</taxon>
        <taxon>Burkholderiales</taxon>
        <taxon>Sphaerotilaceae</taxon>
        <taxon>Aquincola</taxon>
    </lineage>
</organism>
<dbReference type="Pfam" id="PF04290">
    <property type="entry name" value="DctQ"/>
    <property type="match status" value="1"/>
</dbReference>
<dbReference type="EMBL" id="JAZIBG010000024">
    <property type="protein sequence ID" value="MEF7614405.1"/>
    <property type="molecule type" value="Genomic_DNA"/>
</dbReference>
<dbReference type="InterPro" id="IPR055348">
    <property type="entry name" value="DctQ"/>
</dbReference>
<comment type="function">
    <text evidence="9">Part of the tripartite ATP-independent periplasmic (TRAP) transport system.</text>
</comment>
<dbReference type="RefSeq" id="WP_332289381.1">
    <property type="nucleotide sequence ID" value="NZ_JAZIBG010000024.1"/>
</dbReference>
<protein>
    <recommendedName>
        <fullName evidence="9">TRAP transporter small permease protein</fullName>
    </recommendedName>
</protein>
<dbReference type="InterPro" id="IPR007387">
    <property type="entry name" value="TRAP_DctQ"/>
</dbReference>
<dbReference type="PANTHER" id="PTHR35011">
    <property type="entry name" value="2,3-DIKETO-L-GULONATE TRAP TRANSPORTER SMALL PERMEASE PROTEIN YIAM"/>
    <property type="match status" value="1"/>
</dbReference>
<evidence type="ECO:0000256" key="5">
    <source>
        <dbReference type="ARBA" id="ARBA00022692"/>
    </source>
</evidence>
<evidence type="ECO:0000256" key="1">
    <source>
        <dbReference type="ARBA" id="ARBA00004429"/>
    </source>
</evidence>
<keyword evidence="5 9" id="KW-0812">Transmembrane</keyword>
<name>A0AAW9QH88_9BURK</name>
<keyword evidence="12" id="KW-1185">Reference proteome</keyword>
<evidence type="ECO:0000256" key="3">
    <source>
        <dbReference type="ARBA" id="ARBA00022475"/>
    </source>
</evidence>
<dbReference type="GO" id="GO:0022857">
    <property type="term" value="F:transmembrane transporter activity"/>
    <property type="evidence" value="ECO:0007669"/>
    <property type="project" value="UniProtKB-UniRule"/>
</dbReference>
<dbReference type="AlphaFoldDB" id="A0AAW9QH88"/>
<comment type="subunit">
    <text evidence="9">The complex comprises the extracytoplasmic solute receptor protein and the two transmembrane proteins.</text>
</comment>
<evidence type="ECO:0000256" key="2">
    <source>
        <dbReference type="ARBA" id="ARBA00022448"/>
    </source>
</evidence>
<evidence type="ECO:0000256" key="6">
    <source>
        <dbReference type="ARBA" id="ARBA00022989"/>
    </source>
</evidence>
<feature type="transmembrane region" description="Helical" evidence="9">
    <location>
        <begin position="46"/>
        <end position="68"/>
    </location>
</feature>
<evidence type="ECO:0000256" key="9">
    <source>
        <dbReference type="RuleBase" id="RU369079"/>
    </source>
</evidence>
<evidence type="ECO:0000259" key="10">
    <source>
        <dbReference type="Pfam" id="PF04290"/>
    </source>
</evidence>
<evidence type="ECO:0000256" key="8">
    <source>
        <dbReference type="ARBA" id="ARBA00038436"/>
    </source>
</evidence>
<feature type="transmembrane region" description="Helical" evidence="9">
    <location>
        <begin position="89"/>
        <end position="113"/>
    </location>
</feature>
<evidence type="ECO:0000313" key="11">
    <source>
        <dbReference type="EMBL" id="MEF7614405.1"/>
    </source>
</evidence>
<comment type="caution">
    <text evidence="11">The sequence shown here is derived from an EMBL/GenBank/DDBJ whole genome shotgun (WGS) entry which is preliminary data.</text>
</comment>
<keyword evidence="7 9" id="KW-0472">Membrane</keyword>
<keyword evidence="3" id="KW-1003">Cell membrane</keyword>
<reference evidence="11 12" key="1">
    <citation type="submission" date="2024-02" db="EMBL/GenBank/DDBJ databases">
        <title>Genome sequence of Aquincola sp. MAHUQ-54.</title>
        <authorList>
            <person name="Huq M.A."/>
        </authorList>
    </citation>
    <scope>NUCLEOTIDE SEQUENCE [LARGE SCALE GENOMIC DNA]</scope>
    <source>
        <strain evidence="11 12">MAHUQ-54</strain>
    </source>
</reference>
<keyword evidence="2 9" id="KW-0813">Transport</keyword>
<feature type="domain" description="Tripartite ATP-independent periplasmic transporters DctQ component" evidence="10">
    <location>
        <begin position="26"/>
        <end position="159"/>
    </location>
</feature>
<sequence>MNAYLRFADRLSTRVGQAFAWLIVVLVAIMVYEVFSRYVLGNPHDWVFDVSIMCYGAVFLMGGAYTLAKENHVRGDILYGFLPPRVQAGLDLLLYGLFFCPGVLALMWAGWGFAGESWAVREHSANTADGPPIYPVKMLIPLAGALLLMQGAAEVLRCIACLRSGHWAPREQDVEEVDVDKLKALVREEGTP</sequence>